<dbReference type="AlphaFoldDB" id="A0A7W8CQ62"/>
<evidence type="ECO:0000313" key="1">
    <source>
        <dbReference type="EMBL" id="MBB5178814.1"/>
    </source>
</evidence>
<name>A0A7W8CQ62_9BACL</name>
<evidence type="ECO:0000313" key="2">
    <source>
        <dbReference type="Proteomes" id="UP000525923"/>
    </source>
</evidence>
<sequence length="97" mass="11530">MLSTIISFLLELAISGTGSFAGLDSKKIDRHIEELNGQKWFNCFYTDEKYRSLFFGNVHVRKKLQNRMYVKRLLVSEKAQKSFEHYLQKQINKRKLK</sequence>
<keyword evidence="2" id="KW-1185">Reference proteome</keyword>
<proteinExistence type="predicted"/>
<organism evidence="1 2">
    <name type="scientific">Planococcus koreensis</name>
    <dbReference type="NCBI Taxonomy" id="112331"/>
    <lineage>
        <taxon>Bacteria</taxon>
        <taxon>Bacillati</taxon>
        <taxon>Bacillota</taxon>
        <taxon>Bacilli</taxon>
        <taxon>Bacillales</taxon>
        <taxon>Caryophanaceae</taxon>
        <taxon>Planococcus</taxon>
    </lineage>
</organism>
<gene>
    <name evidence="1" type="ORF">HNQ44_000236</name>
</gene>
<accession>A0A7W8CQ62</accession>
<dbReference type="EMBL" id="JACHHE010000001">
    <property type="protein sequence ID" value="MBB5178814.1"/>
    <property type="molecule type" value="Genomic_DNA"/>
</dbReference>
<dbReference type="Proteomes" id="UP000525923">
    <property type="component" value="Unassembled WGS sequence"/>
</dbReference>
<comment type="caution">
    <text evidence="1">The sequence shown here is derived from an EMBL/GenBank/DDBJ whole genome shotgun (WGS) entry which is preliminary data.</text>
</comment>
<protein>
    <submittedName>
        <fullName evidence="1">Uncharacterized protein</fullName>
    </submittedName>
</protein>
<dbReference type="OrthoDB" id="2936646at2"/>
<dbReference type="RefSeq" id="WP_135503685.1">
    <property type="nucleotide sequence ID" value="NZ_JACHHE010000001.1"/>
</dbReference>
<reference evidence="1 2" key="1">
    <citation type="submission" date="2020-08" db="EMBL/GenBank/DDBJ databases">
        <title>Genomic Encyclopedia of Type Strains, Phase IV (KMG-IV): sequencing the most valuable type-strain genomes for metagenomic binning, comparative biology and taxonomic classification.</title>
        <authorList>
            <person name="Goeker M."/>
        </authorList>
    </citation>
    <scope>NUCLEOTIDE SEQUENCE [LARGE SCALE GENOMIC DNA]</scope>
    <source>
        <strain evidence="1 2">DSM 15895</strain>
    </source>
</reference>